<evidence type="ECO:0000256" key="4">
    <source>
        <dbReference type="ARBA" id="ARBA00022801"/>
    </source>
</evidence>
<evidence type="ECO:0000313" key="13">
    <source>
        <dbReference type="EMBL" id="RHZ31966.1"/>
    </source>
</evidence>
<gene>
    <name evidence="13" type="ORF">DYB26_011766</name>
    <name evidence="12" type="ORF">DYB34_012587</name>
    <name evidence="11" type="ORF">DYB38_014202</name>
</gene>
<evidence type="ECO:0000256" key="3">
    <source>
        <dbReference type="ARBA" id="ARBA00022759"/>
    </source>
</evidence>
<evidence type="ECO:0000313" key="14">
    <source>
        <dbReference type="Proteomes" id="UP000265716"/>
    </source>
</evidence>
<dbReference type="PANTHER" id="PTHR42648:SF11">
    <property type="entry name" value="TRANSPOSON TY4-P GAG-POL POLYPROTEIN"/>
    <property type="match status" value="1"/>
</dbReference>
<dbReference type="GO" id="GO:0003887">
    <property type="term" value="F:DNA-directed DNA polymerase activity"/>
    <property type="evidence" value="ECO:0007669"/>
    <property type="project" value="UniProtKB-KW"/>
</dbReference>
<keyword evidence="3" id="KW-0255">Endonuclease</keyword>
<evidence type="ECO:0000313" key="16">
    <source>
        <dbReference type="Proteomes" id="UP000286510"/>
    </source>
</evidence>
<dbReference type="Gene3D" id="3.30.420.10">
    <property type="entry name" value="Ribonuclease H-like superfamily/Ribonuclease H"/>
    <property type="match status" value="1"/>
</dbReference>
<organism evidence="11 14">
    <name type="scientific">Aphanomyces astaci</name>
    <name type="common">Crayfish plague agent</name>
    <dbReference type="NCBI Taxonomy" id="112090"/>
    <lineage>
        <taxon>Eukaryota</taxon>
        <taxon>Sar</taxon>
        <taxon>Stramenopiles</taxon>
        <taxon>Oomycota</taxon>
        <taxon>Saprolegniomycetes</taxon>
        <taxon>Saprolegniales</taxon>
        <taxon>Verrucalvaceae</taxon>
        <taxon>Aphanomyces</taxon>
    </lineage>
</organism>
<dbReference type="Proteomes" id="UP000286510">
    <property type="component" value="Unassembled WGS sequence"/>
</dbReference>
<name>A0A397D9H0_APHAT</name>
<sequence>MGHLPTAAVKNKITKITPTKTHTRSFLPGKCWVSDTKGPMRATSVGGCKYYTVYVDAGSGMKVVRFVNSTDAATQQANFAKDMAWSKAQTGRKVKVFRSDSGSDHPVLPLIVNDMAISMMTMAMLSHPGLAKRWWTEAVNTAVFIQICVPHSSNATTTPIKAFTGHKASLDKRREFGCNAYNMANEPEKRNKLDPKATKYVMMGYAKHQKAYKLYDLEQKKMVTSVLVQFRENVPW</sequence>
<dbReference type="PANTHER" id="PTHR42648">
    <property type="entry name" value="TRANSPOSASE, PUTATIVE-RELATED"/>
    <property type="match status" value="1"/>
</dbReference>
<evidence type="ECO:0000256" key="9">
    <source>
        <dbReference type="ARBA" id="ARBA00023172"/>
    </source>
</evidence>
<dbReference type="EMBL" id="QUTB01001476">
    <property type="protein sequence ID" value="RHY75702.1"/>
    <property type="molecule type" value="Genomic_DNA"/>
</dbReference>
<dbReference type="AlphaFoldDB" id="A0A397D9H0"/>
<keyword evidence="8" id="KW-0808">Transferase</keyword>
<dbReference type="GO" id="GO:0004519">
    <property type="term" value="F:endonuclease activity"/>
    <property type="evidence" value="ECO:0007669"/>
    <property type="project" value="UniProtKB-KW"/>
</dbReference>
<dbReference type="SUPFAM" id="SSF53098">
    <property type="entry name" value="Ribonuclease H-like"/>
    <property type="match status" value="1"/>
</dbReference>
<evidence type="ECO:0000256" key="7">
    <source>
        <dbReference type="ARBA" id="ARBA00022918"/>
    </source>
</evidence>
<keyword evidence="8" id="KW-0548">Nucleotidyltransferase</keyword>
<evidence type="ECO:0000259" key="10">
    <source>
        <dbReference type="PROSITE" id="PS50994"/>
    </source>
</evidence>
<keyword evidence="2" id="KW-0479">Metal-binding</keyword>
<dbReference type="VEuPathDB" id="FungiDB:H257_14726"/>
<evidence type="ECO:0000256" key="8">
    <source>
        <dbReference type="ARBA" id="ARBA00022932"/>
    </source>
</evidence>
<evidence type="ECO:0000256" key="5">
    <source>
        <dbReference type="ARBA" id="ARBA00022842"/>
    </source>
</evidence>
<dbReference type="GO" id="GO:0046872">
    <property type="term" value="F:metal ion binding"/>
    <property type="evidence" value="ECO:0007669"/>
    <property type="project" value="UniProtKB-KW"/>
</dbReference>
<dbReference type="InterPro" id="IPR012337">
    <property type="entry name" value="RNaseH-like_sf"/>
</dbReference>
<dbReference type="GO" id="GO:0006310">
    <property type="term" value="P:DNA recombination"/>
    <property type="evidence" value="ECO:0007669"/>
    <property type="project" value="UniProtKB-KW"/>
</dbReference>
<dbReference type="Proteomes" id="UP000265716">
    <property type="component" value="Unassembled WGS sequence"/>
</dbReference>
<keyword evidence="4" id="KW-0378">Hydrolase</keyword>
<dbReference type="InterPro" id="IPR036397">
    <property type="entry name" value="RNaseH_sf"/>
</dbReference>
<dbReference type="Proteomes" id="UP000283543">
    <property type="component" value="Unassembled WGS sequence"/>
</dbReference>
<protein>
    <recommendedName>
        <fullName evidence="10">Integrase catalytic domain-containing protein</fullName>
    </recommendedName>
</protein>
<reference evidence="14 15" key="1">
    <citation type="submission" date="2018-08" db="EMBL/GenBank/DDBJ databases">
        <title>Aphanomyces genome sequencing and annotation.</title>
        <authorList>
            <person name="Minardi D."/>
            <person name="Oidtmann B."/>
            <person name="Van Der Giezen M."/>
            <person name="Studholme D.J."/>
        </authorList>
    </citation>
    <scope>NUCLEOTIDE SEQUENCE [LARGE SCALE GENOMIC DNA]</scope>
    <source>
        <strain evidence="13 16">FDL457</strain>
        <strain evidence="11 14">SA</strain>
        <strain evidence="12 15">Si</strain>
    </source>
</reference>
<comment type="caution">
    <text evidence="11">The sequence shown here is derived from an EMBL/GenBank/DDBJ whole genome shotgun (WGS) entry which is preliminary data.</text>
</comment>
<proteinExistence type="predicted"/>
<dbReference type="InterPro" id="IPR057670">
    <property type="entry name" value="SH3_retrovirus"/>
</dbReference>
<evidence type="ECO:0000256" key="1">
    <source>
        <dbReference type="ARBA" id="ARBA00022722"/>
    </source>
</evidence>
<keyword evidence="6" id="KW-0229">DNA integration</keyword>
<dbReference type="EMBL" id="QUTC01005472">
    <property type="protein sequence ID" value="RHY57873.1"/>
    <property type="molecule type" value="Genomic_DNA"/>
</dbReference>
<keyword evidence="8" id="KW-0239">DNA-directed DNA polymerase</keyword>
<dbReference type="GO" id="GO:0003964">
    <property type="term" value="F:RNA-directed DNA polymerase activity"/>
    <property type="evidence" value="ECO:0007669"/>
    <property type="project" value="UniProtKB-KW"/>
</dbReference>
<dbReference type="InterPro" id="IPR039537">
    <property type="entry name" value="Retrotran_Ty1/copia-like"/>
</dbReference>
<dbReference type="GO" id="GO:0003676">
    <property type="term" value="F:nucleic acid binding"/>
    <property type="evidence" value="ECO:0007669"/>
    <property type="project" value="InterPro"/>
</dbReference>
<evidence type="ECO:0000256" key="6">
    <source>
        <dbReference type="ARBA" id="ARBA00022908"/>
    </source>
</evidence>
<evidence type="ECO:0000313" key="11">
    <source>
        <dbReference type="EMBL" id="RHY57873.1"/>
    </source>
</evidence>
<accession>A0A397D9H0</accession>
<keyword evidence="7" id="KW-0695">RNA-directed DNA polymerase</keyword>
<keyword evidence="9" id="KW-0233">DNA recombination</keyword>
<dbReference type="Pfam" id="PF25597">
    <property type="entry name" value="SH3_retrovirus"/>
    <property type="match status" value="1"/>
</dbReference>
<dbReference type="GO" id="GO:0016787">
    <property type="term" value="F:hydrolase activity"/>
    <property type="evidence" value="ECO:0007669"/>
    <property type="project" value="UniProtKB-KW"/>
</dbReference>
<keyword evidence="1" id="KW-0540">Nuclease</keyword>
<dbReference type="InterPro" id="IPR001584">
    <property type="entry name" value="Integrase_cat-core"/>
</dbReference>
<feature type="domain" description="Integrase catalytic" evidence="10">
    <location>
        <begin position="24"/>
        <end position="203"/>
    </location>
</feature>
<dbReference type="EMBL" id="QUTF01010483">
    <property type="protein sequence ID" value="RHZ31966.1"/>
    <property type="molecule type" value="Genomic_DNA"/>
</dbReference>
<evidence type="ECO:0000313" key="12">
    <source>
        <dbReference type="EMBL" id="RHY75702.1"/>
    </source>
</evidence>
<keyword evidence="5" id="KW-0460">Magnesium</keyword>
<dbReference type="GO" id="GO:0015074">
    <property type="term" value="P:DNA integration"/>
    <property type="evidence" value="ECO:0007669"/>
    <property type="project" value="UniProtKB-KW"/>
</dbReference>
<evidence type="ECO:0000313" key="15">
    <source>
        <dbReference type="Proteomes" id="UP000283543"/>
    </source>
</evidence>
<dbReference type="PROSITE" id="PS50994">
    <property type="entry name" value="INTEGRASE"/>
    <property type="match status" value="1"/>
</dbReference>
<evidence type="ECO:0000256" key="2">
    <source>
        <dbReference type="ARBA" id="ARBA00022723"/>
    </source>
</evidence>